<gene>
    <name evidence="4" type="ORF">Trichorick_00780</name>
</gene>
<dbReference type="PANTHER" id="PTHR24113:SF12">
    <property type="entry name" value="RAN GTPASE-ACTIVATING PROTEIN 1"/>
    <property type="match status" value="1"/>
</dbReference>
<keyword evidence="3" id="KW-0677">Repeat</keyword>
<evidence type="ECO:0000313" key="5">
    <source>
        <dbReference type="Proteomes" id="UP001326613"/>
    </source>
</evidence>
<keyword evidence="2" id="KW-0433">Leucine-rich repeat</keyword>
<evidence type="ECO:0000256" key="3">
    <source>
        <dbReference type="ARBA" id="ARBA00022737"/>
    </source>
</evidence>
<protein>
    <submittedName>
        <fullName evidence="4">Leucine-rich repeats-containing protein</fullName>
    </submittedName>
</protein>
<dbReference type="InterPro" id="IPR001611">
    <property type="entry name" value="Leu-rich_rpt"/>
</dbReference>
<organism evidence="4 5">
    <name type="scientific">Candidatus Trichorickettsia mobilis</name>
    <dbReference type="NCBI Taxonomy" id="1346319"/>
    <lineage>
        <taxon>Bacteria</taxon>
        <taxon>Pseudomonadati</taxon>
        <taxon>Pseudomonadota</taxon>
        <taxon>Alphaproteobacteria</taxon>
        <taxon>Rickettsiales</taxon>
        <taxon>Rickettsiaceae</taxon>
        <taxon>Rickettsieae</taxon>
        <taxon>Candidatus Trichorickettsia</taxon>
    </lineage>
</organism>
<dbReference type="PANTHER" id="PTHR24113">
    <property type="entry name" value="RAN GTPASE-ACTIVATING PROTEIN 1"/>
    <property type="match status" value="1"/>
</dbReference>
<proteinExistence type="predicted"/>
<evidence type="ECO:0000313" key="4">
    <source>
        <dbReference type="EMBL" id="WPY00890.1"/>
    </source>
</evidence>
<sequence>MKNLEQLINQIEDKEIINTVEFPLITMEIVEVQRLLTAIKLNGTITSLNLWANYIEKDGVKLIIEALPSLSITAIAIYGNQIGSIGAGFLAEALMTQESSITFVRLWSNDIGNLGAKLLSQALMQSGCKIKCMDLSYNRIGDSGADYIAAALVTNSSMELIDLSGNFISNFGALAIAKAIPYNNSLISLNLRDNKITVIGSEPFTIALHKNTTLTSLILDFFNSGNIFRKIMVFNKLADLDKQDIAHESTIEVFSTFIMQDWYEALEYYFSDLDLSVRNKKGETLFSRFFNKLAIDKVPKILEVLWPVIEQQNIEVDQSLAGNAGTILHKLAYDGAWETIIWCITKAKDSGELWFNVNKLDINGDRLMDLSVKAENYDLIEILRAYGSVEPKGGFGIIERIDIDGINLDTPDNIINALKILSKLYYNFPLASETEIDDQINWLREQDFGDLCNDQWSSNQSLTIVQIIDKLSAMRAENDRELDLDFKQALAHVIYVVRSSNDYSLLDALINCLSVLNMCPLGKLIMLVSVVQDKILERSSIDYSVMKFSDFAGVLSLVTEQAEAMFGEQIRKAVSRWFYDLYYNAIKPENWHYYTLQLQGLFNEQFLDLNPAWDKIASYHFKQLRAILIDPLLMKMDSGCSNDSYDLQLWHSWKEAGLIIIAEEFYKKALSATTKQQLQELLNAFASPEYAFGEFTPYLPPAPIAELLHTYNKMQSHETKDLFLTLLEQFFPLEYGARDFIIAKHFDQLLGQFFELPLSDESISI</sequence>
<reference evidence="4 5" key="1">
    <citation type="submission" date="2022-10" db="EMBL/GenBank/DDBJ databases">
        <title>Host association and intracellularity evolved multiple times independently in the Rickettsiales.</title>
        <authorList>
            <person name="Castelli M."/>
            <person name="Nardi T."/>
            <person name="Gammuto L."/>
            <person name="Bellinzona G."/>
            <person name="Sabaneyeva E."/>
            <person name="Potekhin A."/>
            <person name="Serra V."/>
            <person name="Petroni G."/>
            <person name="Sassera D."/>
        </authorList>
    </citation>
    <scope>NUCLEOTIDE SEQUENCE [LARGE SCALE GENOMIC DNA]</scope>
    <source>
        <strain evidence="4 5">Kr 154-4</strain>
    </source>
</reference>
<dbReference type="InterPro" id="IPR027038">
    <property type="entry name" value="RanGap"/>
</dbReference>
<name>A0ABZ0US88_9RICK</name>
<dbReference type="InterPro" id="IPR032675">
    <property type="entry name" value="LRR_dom_sf"/>
</dbReference>
<keyword evidence="5" id="KW-1185">Reference proteome</keyword>
<keyword evidence="1" id="KW-0343">GTPase activation</keyword>
<evidence type="ECO:0000256" key="2">
    <source>
        <dbReference type="ARBA" id="ARBA00022614"/>
    </source>
</evidence>
<dbReference type="Proteomes" id="UP001326613">
    <property type="component" value="Chromosome"/>
</dbReference>
<evidence type="ECO:0000256" key="1">
    <source>
        <dbReference type="ARBA" id="ARBA00022468"/>
    </source>
</evidence>
<dbReference type="Pfam" id="PF13516">
    <property type="entry name" value="LRR_6"/>
    <property type="match status" value="2"/>
</dbReference>
<dbReference type="SMART" id="SM00368">
    <property type="entry name" value="LRR_RI"/>
    <property type="match status" value="5"/>
</dbReference>
<dbReference type="SUPFAM" id="SSF52047">
    <property type="entry name" value="RNI-like"/>
    <property type="match status" value="1"/>
</dbReference>
<dbReference type="RefSeq" id="WP_323737719.1">
    <property type="nucleotide sequence ID" value="NZ_CP112932.1"/>
</dbReference>
<dbReference type="EMBL" id="CP112932">
    <property type="protein sequence ID" value="WPY00890.1"/>
    <property type="molecule type" value="Genomic_DNA"/>
</dbReference>
<accession>A0ABZ0US88</accession>
<dbReference type="Gene3D" id="3.80.10.10">
    <property type="entry name" value="Ribonuclease Inhibitor"/>
    <property type="match status" value="2"/>
</dbReference>